<keyword evidence="2" id="KW-1185">Reference proteome</keyword>
<accession>A0AAP0R6A2</accession>
<dbReference type="Proteomes" id="UP001415857">
    <property type="component" value="Unassembled WGS sequence"/>
</dbReference>
<comment type="caution">
    <text evidence="1">The sequence shown here is derived from an EMBL/GenBank/DDBJ whole genome shotgun (WGS) entry which is preliminary data.</text>
</comment>
<proteinExistence type="predicted"/>
<name>A0AAP0R6A2_LIQFO</name>
<dbReference type="EMBL" id="JBBPBK010000015">
    <property type="protein sequence ID" value="KAK9269759.1"/>
    <property type="molecule type" value="Genomic_DNA"/>
</dbReference>
<gene>
    <name evidence="1" type="ORF">L1049_001537</name>
</gene>
<sequence>MNCAMAKIASIGCFFQQVTRGISGYCASAISDGDRPGNLPLSTADEIRETKRLSSFFQPQYWARKARREFIL</sequence>
<protein>
    <submittedName>
        <fullName evidence="1">Uncharacterized protein</fullName>
    </submittedName>
</protein>
<reference evidence="1 2" key="1">
    <citation type="journal article" date="2024" name="Plant J.">
        <title>Genome sequences and population genomics reveal climatic adaptation and genomic divergence between two closely related sweetgum species.</title>
        <authorList>
            <person name="Xu W.Q."/>
            <person name="Ren C.Q."/>
            <person name="Zhang X.Y."/>
            <person name="Comes H.P."/>
            <person name="Liu X.H."/>
            <person name="Li Y.G."/>
            <person name="Kettle C.J."/>
            <person name="Jalonen R."/>
            <person name="Gaisberger H."/>
            <person name="Ma Y.Z."/>
            <person name="Qiu Y.X."/>
        </authorList>
    </citation>
    <scope>NUCLEOTIDE SEQUENCE [LARGE SCALE GENOMIC DNA]</scope>
    <source>
        <strain evidence="1">Hangzhou</strain>
    </source>
</reference>
<evidence type="ECO:0000313" key="2">
    <source>
        <dbReference type="Proteomes" id="UP001415857"/>
    </source>
</evidence>
<dbReference type="AlphaFoldDB" id="A0AAP0R6A2"/>
<organism evidence="1 2">
    <name type="scientific">Liquidambar formosana</name>
    <name type="common">Formosan gum</name>
    <dbReference type="NCBI Taxonomy" id="63359"/>
    <lineage>
        <taxon>Eukaryota</taxon>
        <taxon>Viridiplantae</taxon>
        <taxon>Streptophyta</taxon>
        <taxon>Embryophyta</taxon>
        <taxon>Tracheophyta</taxon>
        <taxon>Spermatophyta</taxon>
        <taxon>Magnoliopsida</taxon>
        <taxon>eudicotyledons</taxon>
        <taxon>Gunneridae</taxon>
        <taxon>Pentapetalae</taxon>
        <taxon>Saxifragales</taxon>
        <taxon>Altingiaceae</taxon>
        <taxon>Liquidambar</taxon>
    </lineage>
</organism>
<evidence type="ECO:0000313" key="1">
    <source>
        <dbReference type="EMBL" id="KAK9269759.1"/>
    </source>
</evidence>